<feature type="signal peptide" evidence="1">
    <location>
        <begin position="1"/>
        <end position="27"/>
    </location>
</feature>
<sequence length="65" mass="7228">MPWKTESESALLCSIQLLLLPIVGANSFEFSVPDRSVSLALRSSLRFYASEETKPRTGKPREVTS</sequence>
<protein>
    <recommendedName>
        <fullName evidence="4">Secreted protein</fullName>
    </recommendedName>
</protein>
<dbReference type="EMBL" id="BPVZ01000105">
    <property type="protein sequence ID" value="GKV34355.1"/>
    <property type="molecule type" value="Genomic_DNA"/>
</dbReference>
<gene>
    <name evidence="2" type="ORF">SLEP1_g42731</name>
</gene>
<evidence type="ECO:0008006" key="4">
    <source>
        <dbReference type="Google" id="ProtNLM"/>
    </source>
</evidence>
<dbReference type="AlphaFoldDB" id="A0AAV5LAV3"/>
<keyword evidence="3" id="KW-1185">Reference proteome</keyword>
<evidence type="ECO:0000256" key="1">
    <source>
        <dbReference type="SAM" id="SignalP"/>
    </source>
</evidence>
<proteinExistence type="predicted"/>
<organism evidence="2 3">
    <name type="scientific">Rubroshorea leprosula</name>
    <dbReference type="NCBI Taxonomy" id="152421"/>
    <lineage>
        <taxon>Eukaryota</taxon>
        <taxon>Viridiplantae</taxon>
        <taxon>Streptophyta</taxon>
        <taxon>Embryophyta</taxon>
        <taxon>Tracheophyta</taxon>
        <taxon>Spermatophyta</taxon>
        <taxon>Magnoliopsida</taxon>
        <taxon>eudicotyledons</taxon>
        <taxon>Gunneridae</taxon>
        <taxon>Pentapetalae</taxon>
        <taxon>rosids</taxon>
        <taxon>malvids</taxon>
        <taxon>Malvales</taxon>
        <taxon>Dipterocarpaceae</taxon>
        <taxon>Rubroshorea</taxon>
    </lineage>
</organism>
<reference evidence="2 3" key="1">
    <citation type="journal article" date="2021" name="Commun. Biol.">
        <title>The genome of Shorea leprosula (Dipterocarpaceae) highlights the ecological relevance of drought in aseasonal tropical rainforests.</title>
        <authorList>
            <person name="Ng K.K.S."/>
            <person name="Kobayashi M.J."/>
            <person name="Fawcett J.A."/>
            <person name="Hatakeyama M."/>
            <person name="Paape T."/>
            <person name="Ng C.H."/>
            <person name="Ang C.C."/>
            <person name="Tnah L.H."/>
            <person name="Lee C.T."/>
            <person name="Nishiyama T."/>
            <person name="Sese J."/>
            <person name="O'Brien M.J."/>
            <person name="Copetti D."/>
            <person name="Mohd Noor M.I."/>
            <person name="Ong R.C."/>
            <person name="Putra M."/>
            <person name="Sireger I.Z."/>
            <person name="Indrioko S."/>
            <person name="Kosugi Y."/>
            <person name="Izuno A."/>
            <person name="Isagi Y."/>
            <person name="Lee S.L."/>
            <person name="Shimizu K.K."/>
        </authorList>
    </citation>
    <scope>NUCLEOTIDE SEQUENCE [LARGE SCALE GENOMIC DNA]</scope>
    <source>
        <strain evidence="2">214</strain>
    </source>
</reference>
<keyword evidence="1" id="KW-0732">Signal</keyword>
<feature type="chain" id="PRO_5043405771" description="Secreted protein" evidence="1">
    <location>
        <begin position="28"/>
        <end position="65"/>
    </location>
</feature>
<accession>A0AAV5LAV3</accession>
<evidence type="ECO:0000313" key="2">
    <source>
        <dbReference type="EMBL" id="GKV34355.1"/>
    </source>
</evidence>
<evidence type="ECO:0000313" key="3">
    <source>
        <dbReference type="Proteomes" id="UP001054252"/>
    </source>
</evidence>
<comment type="caution">
    <text evidence="2">The sequence shown here is derived from an EMBL/GenBank/DDBJ whole genome shotgun (WGS) entry which is preliminary data.</text>
</comment>
<name>A0AAV5LAV3_9ROSI</name>
<dbReference type="Proteomes" id="UP001054252">
    <property type="component" value="Unassembled WGS sequence"/>
</dbReference>